<dbReference type="Proteomes" id="UP000676310">
    <property type="component" value="Unassembled WGS sequence"/>
</dbReference>
<dbReference type="SUPFAM" id="SSF52047">
    <property type="entry name" value="RNI-like"/>
    <property type="match status" value="1"/>
</dbReference>
<evidence type="ECO:0000313" key="3">
    <source>
        <dbReference type="EMBL" id="CAG5170750.1"/>
    </source>
</evidence>
<keyword evidence="4" id="KW-1185">Reference proteome</keyword>
<dbReference type="EMBL" id="CAJRGZ010000022">
    <property type="protein sequence ID" value="CAG5170750.1"/>
    <property type="molecule type" value="Genomic_DNA"/>
</dbReference>
<feature type="domain" description="DUF6594" evidence="2">
    <location>
        <begin position="450"/>
        <end position="625"/>
    </location>
</feature>
<dbReference type="InterPro" id="IPR046529">
    <property type="entry name" value="DUF6594"/>
</dbReference>
<comment type="caution">
    <text evidence="3">The sequence shown here is derived from an EMBL/GenBank/DDBJ whole genome shotgun (WGS) entry which is preliminary data.</text>
</comment>
<reference evidence="3" key="1">
    <citation type="submission" date="2021-05" db="EMBL/GenBank/DDBJ databases">
        <authorList>
            <person name="Stam R."/>
        </authorList>
    </citation>
    <scope>NUCLEOTIDE SEQUENCE</scope>
    <source>
        <strain evidence="3">CS162</strain>
    </source>
</reference>
<dbReference type="AlphaFoldDB" id="A0A8J2N1M1"/>
<evidence type="ECO:0000259" key="2">
    <source>
        <dbReference type="Pfam" id="PF20237"/>
    </source>
</evidence>
<evidence type="ECO:0000313" key="4">
    <source>
        <dbReference type="Proteomes" id="UP000676310"/>
    </source>
</evidence>
<dbReference type="RefSeq" id="XP_043170786.1">
    <property type="nucleotide sequence ID" value="XM_043314851.1"/>
</dbReference>
<protein>
    <recommendedName>
        <fullName evidence="2">DUF6594 domain-containing protein</fullName>
    </recommendedName>
</protein>
<proteinExistence type="predicted"/>
<dbReference type="GeneID" id="67019200"/>
<feature type="transmembrane region" description="Helical" evidence="1">
    <location>
        <begin position="562"/>
        <end position="582"/>
    </location>
</feature>
<gene>
    <name evidence="3" type="ORF">ALTATR162_LOCUS7223</name>
</gene>
<feature type="transmembrane region" description="Helical" evidence="1">
    <location>
        <begin position="589"/>
        <end position="607"/>
    </location>
</feature>
<keyword evidence="1" id="KW-1133">Transmembrane helix</keyword>
<keyword evidence="1" id="KW-0472">Membrane</keyword>
<feature type="transmembrane region" description="Helical" evidence="1">
    <location>
        <begin position="613"/>
        <end position="631"/>
    </location>
</feature>
<organism evidence="3 4">
    <name type="scientific">Alternaria atra</name>
    <dbReference type="NCBI Taxonomy" id="119953"/>
    <lineage>
        <taxon>Eukaryota</taxon>
        <taxon>Fungi</taxon>
        <taxon>Dikarya</taxon>
        <taxon>Ascomycota</taxon>
        <taxon>Pezizomycotina</taxon>
        <taxon>Dothideomycetes</taxon>
        <taxon>Pleosporomycetidae</taxon>
        <taxon>Pleosporales</taxon>
        <taxon>Pleosporineae</taxon>
        <taxon>Pleosporaceae</taxon>
        <taxon>Alternaria</taxon>
        <taxon>Alternaria sect. Ulocladioides</taxon>
    </lineage>
</organism>
<evidence type="ECO:0000256" key="1">
    <source>
        <dbReference type="SAM" id="Phobius"/>
    </source>
</evidence>
<accession>A0A8J2N1M1</accession>
<dbReference type="OrthoDB" id="3556572at2759"/>
<name>A0A8J2N1M1_9PLEO</name>
<keyword evidence="1" id="KW-0812">Transmembrane</keyword>
<dbReference type="Pfam" id="PF20237">
    <property type="entry name" value="DUF6594"/>
    <property type="match status" value="1"/>
</dbReference>
<sequence>MSPLRRMKRPPSKMTAKPGSHLLRVPLVILLIVMEDIYETDREAFLNFRLVSKACRNESQYLFFRDFTIHDRTLLGPSLSSKMLERLKDRDEATREYVRHLKIGPFKDEDKFELEISPVLEDILRSVKNLQDLTWSANCAPPPAMLDLFHELYPLAHLHFILRNRTFQPLSRSLLSSPQLYTLDTEIYSTIPEHTGHSLSELSLIKNILPASLQVLRISTLDVDGVLQRAQFEDWESVTYSVFNFDFQLGDRFPALLELALRHDEFALTAENCNLWARATSWERLQRLDLPKGASHEFIASLTNRAINLKYLRFHINLRTHWSPYRPHRNGTWDPYSQNDSLPVLAGFLASIKSLHTLDFGVKSIDILTYYLCVILQSLHGSLKSLTISDMGGEDHSGPIDYTPDMLAWDPEHYKEVLELTPGLEHLDARISTVDRVVGNWKGRVIEGFQKMSMAPLPSKANMHLYRTYNGGDGRAANGEMASLYGDIGQPIPNDLATVESDDLEPMAQFIREFLMDRVIKYIVRPSKVLLHILPMHRREPMAAGTDVEFVHEKIVSAVANASVYVLAILILIAPIATFTVVQEQTSRMIIMPLFCLLLTASAQLMGPRSMPLFILVTAYFQAMVVFVTITNDWQVTQ</sequence>